<dbReference type="EMBL" id="JH611165">
    <property type="protein sequence ID" value="EJP73413.1"/>
    <property type="molecule type" value="Genomic_DNA"/>
</dbReference>
<evidence type="ECO:0000313" key="3">
    <source>
        <dbReference type="Proteomes" id="UP000010116"/>
    </source>
</evidence>
<sequence>MLLYKYKVYLFLVLLASCSSDQKNFSFSVDFQSGSLFKSQALFLNNLSKTESRGEIESLIAEQDWILYYSIKYEKDKKVSISIENKVPIFILNDKYYVDKNFSTFKYDNSNLGFIKVFSPIDEIKNAKTLIDFFEILDNKYMPNLIEYSYTSGWIASNEKTRISMGKILSNDKLIRLEETINYLNQNTKIPSMIDVRYKDGIAINYGE</sequence>
<feature type="chain" id="PRO_5003783937" evidence="1">
    <location>
        <begin position="23"/>
        <end position="208"/>
    </location>
</feature>
<dbReference type="PROSITE" id="PS51257">
    <property type="entry name" value="PROKAR_LIPOPROTEIN"/>
    <property type="match status" value="1"/>
</dbReference>
<feature type="signal peptide" evidence="1">
    <location>
        <begin position="1"/>
        <end position="22"/>
    </location>
</feature>
<dbReference type="AlphaFoldDB" id="J5KFN7"/>
<protein>
    <submittedName>
        <fullName evidence="2">Putative lipoprotein</fullName>
    </submittedName>
</protein>
<dbReference type="HOGENOM" id="CLU_1336738_0_0_6"/>
<evidence type="ECO:0000256" key="1">
    <source>
        <dbReference type="SAM" id="SignalP"/>
    </source>
</evidence>
<keyword evidence="2" id="KW-0449">Lipoprotein</keyword>
<dbReference type="Gene3D" id="3.40.50.11690">
    <property type="entry name" value="Cell division protein FtsQ/DivIB"/>
    <property type="match status" value="1"/>
</dbReference>
<evidence type="ECO:0000313" key="2">
    <source>
        <dbReference type="EMBL" id="EJP73413.1"/>
    </source>
</evidence>
<keyword evidence="1" id="KW-0732">Signal</keyword>
<dbReference type="Proteomes" id="UP000010116">
    <property type="component" value="Unassembled WGS sequence"/>
</dbReference>
<dbReference type="InterPro" id="IPR045335">
    <property type="entry name" value="FtsQ_C_sf"/>
</dbReference>
<name>J5KFN7_9GAMM</name>
<proteinExistence type="predicted"/>
<accession>J5KFN7</accession>
<reference evidence="2 3" key="1">
    <citation type="journal article" date="2012" name="ISME J.">
        <title>Genomic insights to SAR86, an abundant and uncultivated marine bacterial lineage.</title>
        <authorList>
            <person name="Dupont C.L."/>
            <person name="Rusch D.B."/>
            <person name="Yooseph S."/>
            <person name="Lombardo M.J."/>
            <person name="Richter R.A."/>
            <person name="Valas R."/>
            <person name="Novotny M."/>
            <person name="Yee-Greenbaum J."/>
            <person name="Selengut J.D."/>
            <person name="Haft D.H."/>
            <person name="Halpern A.L."/>
            <person name="Lasken R.S."/>
            <person name="Nealson K."/>
            <person name="Friedman R."/>
            <person name="Venter J.C."/>
        </authorList>
    </citation>
    <scope>NUCLEOTIDE SEQUENCE [LARGE SCALE GENOMIC DNA]</scope>
</reference>
<gene>
    <name evidence="2" type="ORF">NT02SARS_0332</name>
</gene>
<organism evidence="2 3">
    <name type="scientific">SAR86 cluster bacterium SAR86B</name>
    <dbReference type="NCBI Taxonomy" id="1123867"/>
    <lineage>
        <taxon>Bacteria</taxon>
        <taxon>Pseudomonadati</taxon>
        <taxon>Pseudomonadota</taxon>
        <taxon>Gammaproteobacteria</taxon>
        <taxon>SAR86 cluster</taxon>
    </lineage>
</organism>